<gene>
    <name evidence="7" type="ORF">Ga0074812_10153</name>
</gene>
<keyword evidence="3 5" id="KW-0238">DNA-binding</keyword>
<comment type="similarity">
    <text evidence="1">Belongs to the AfsR/DnrI/RedD regulatory family.</text>
</comment>
<dbReference type="InterPro" id="IPR011990">
    <property type="entry name" value="TPR-like_helical_dom_sf"/>
</dbReference>
<dbReference type="SUPFAM" id="SSF48452">
    <property type="entry name" value="TPR-like"/>
    <property type="match status" value="2"/>
</dbReference>
<name>A0A0S4QDN2_9ACTN</name>
<dbReference type="Proteomes" id="UP000198802">
    <property type="component" value="Unassembled WGS sequence"/>
</dbReference>
<dbReference type="RefSeq" id="WP_091270327.1">
    <property type="nucleotide sequence ID" value="NZ_FAOZ01000001.1"/>
</dbReference>
<dbReference type="GO" id="GO:0000160">
    <property type="term" value="P:phosphorelay signal transduction system"/>
    <property type="evidence" value="ECO:0007669"/>
    <property type="project" value="InterPro"/>
</dbReference>
<dbReference type="GO" id="GO:0006355">
    <property type="term" value="P:regulation of DNA-templated transcription"/>
    <property type="evidence" value="ECO:0007669"/>
    <property type="project" value="InterPro"/>
</dbReference>
<dbReference type="Pfam" id="PF03704">
    <property type="entry name" value="BTAD"/>
    <property type="match status" value="1"/>
</dbReference>
<evidence type="ECO:0000313" key="8">
    <source>
        <dbReference type="Proteomes" id="UP000198802"/>
    </source>
</evidence>
<dbReference type="Pfam" id="PF00486">
    <property type="entry name" value="Trans_reg_C"/>
    <property type="match status" value="1"/>
</dbReference>
<evidence type="ECO:0000256" key="3">
    <source>
        <dbReference type="ARBA" id="ARBA00023125"/>
    </source>
</evidence>
<dbReference type="CDD" id="cd15831">
    <property type="entry name" value="BTAD"/>
    <property type="match status" value="1"/>
</dbReference>
<dbReference type="InterPro" id="IPR051677">
    <property type="entry name" value="AfsR-DnrI-RedD_regulator"/>
</dbReference>
<dbReference type="PROSITE" id="PS51755">
    <property type="entry name" value="OMPR_PHOB"/>
    <property type="match status" value="1"/>
</dbReference>
<dbReference type="SUPFAM" id="SSF46894">
    <property type="entry name" value="C-terminal effector domain of the bipartite response regulators"/>
    <property type="match status" value="1"/>
</dbReference>
<keyword evidence="8" id="KW-1185">Reference proteome</keyword>
<dbReference type="PANTHER" id="PTHR35807:SF1">
    <property type="entry name" value="TRANSCRIPTIONAL REGULATOR REDD"/>
    <property type="match status" value="1"/>
</dbReference>
<evidence type="ECO:0000256" key="5">
    <source>
        <dbReference type="PROSITE-ProRule" id="PRU01091"/>
    </source>
</evidence>
<dbReference type="SMART" id="SM00862">
    <property type="entry name" value="Trans_reg_C"/>
    <property type="match status" value="1"/>
</dbReference>
<evidence type="ECO:0000259" key="6">
    <source>
        <dbReference type="PROSITE" id="PS51755"/>
    </source>
</evidence>
<reference evidence="8" key="1">
    <citation type="submission" date="2015-11" db="EMBL/GenBank/DDBJ databases">
        <authorList>
            <person name="Varghese N."/>
        </authorList>
    </citation>
    <scope>NUCLEOTIDE SEQUENCE [LARGE SCALE GENOMIC DNA]</scope>
    <source>
        <strain evidence="8">DSM 45899</strain>
    </source>
</reference>
<dbReference type="InterPro" id="IPR019734">
    <property type="entry name" value="TPR_rpt"/>
</dbReference>
<evidence type="ECO:0000256" key="2">
    <source>
        <dbReference type="ARBA" id="ARBA00023015"/>
    </source>
</evidence>
<dbReference type="Gene3D" id="1.25.40.10">
    <property type="entry name" value="Tetratricopeptide repeat domain"/>
    <property type="match status" value="2"/>
</dbReference>
<organism evidence="7 8">
    <name type="scientific">Parafrankia irregularis</name>
    <dbReference type="NCBI Taxonomy" id="795642"/>
    <lineage>
        <taxon>Bacteria</taxon>
        <taxon>Bacillati</taxon>
        <taxon>Actinomycetota</taxon>
        <taxon>Actinomycetes</taxon>
        <taxon>Frankiales</taxon>
        <taxon>Frankiaceae</taxon>
        <taxon>Parafrankia</taxon>
    </lineage>
</organism>
<dbReference type="AlphaFoldDB" id="A0A0S4QDN2"/>
<dbReference type="SMART" id="SM01043">
    <property type="entry name" value="BTAD"/>
    <property type="match status" value="1"/>
</dbReference>
<dbReference type="InterPro" id="IPR036388">
    <property type="entry name" value="WH-like_DNA-bd_sf"/>
</dbReference>
<evidence type="ECO:0000256" key="1">
    <source>
        <dbReference type="ARBA" id="ARBA00005820"/>
    </source>
</evidence>
<protein>
    <submittedName>
        <fullName evidence="7">DNA-binding transcriptional activator of the SARP family</fullName>
    </submittedName>
</protein>
<dbReference type="InterPro" id="IPR001867">
    <property type="entry name" value="OmpR/PhoB-type_DNA-bd"/>
</dbReference>
<dbReference type="EMBL" id="FAOZ01000001">
    <property type="protein sequence ID" value="CUU53555.1"/>
    <property type="molecule type" value="Genomic_DNA"/>
</dbReference>
<keyword evidence="4" id="KW-0804">Transcription</keyword>
<dbReference type="InterPro" id="IPR005158">
    <property type="entry name" value="BTAD"/>
</dbReference>
<accession>A0A0S4QDN2</accession>
<evidence type="ECO:0000256" key="4">
    <source>
        <dbReference type="ARBA" id="ARBA00023163"/>
    </source>
</evidence>
<feature type="DNA-binding region" description="OmpR/PhoB-type" evidence="5">
    <location>
        <begin position="5"/>
        <end position="105"/>
    </location>
</feature>
<dbReference type="SMART" id="SM00028">
    <property type="entry name" value="TPR"/>
    <property type="match status" value="4"/>
</dbReference>
<dbReference type="InterPro" id="IPR016032">
    <property type="entry name" value="Sig_transdc_resp-reg_C-effctor"/>
</dbReference>
<sequence>MKTTGRTPVAGGPGFALLGPLEVRDELGRLVPVSAPKQRGVLAALLVDAGTVVSADRLADLLWDGSPPPSARKTLENYVSRLRRLLEPSSAGRIVTRSPGYLLEPRDTADIDLVAQAALTARAQDAAARSDWVHAAADARDALALWRGDPFCDVPVERLRREQAPHLAEAQLRLRELALTAQVMTGDHHGAVTGLRRLVEETRIREHPWEMLILALYRCGRKAEAFDAYRAVGRVLRDELGVGPGRGLQRLHRIMLADDQPAPPSALDPADLEGAHRTAAPVAAVVRRRVLDEHPARPVRATVGTPQEAPFRPPAVVHQSLALRYRNLPAPRAATDPDPSRALRLLSEWNGADLPLSAICAMLRRPRGLVRRDLGALVDQQLAESPTPDRYRLPTTVRVFGRTLAGDGNDDIAPGLALRRLVGWYLRTAVGAANLIHPHGRRPAAYPASDECPPDIFGSYRQASVWLTTEHPNLMTAVRAAASAGEHALAWRLAAALTGYFHVSKRWADWITCAQIGLASARHLNDRLGESTLLMSAGLAYEDLRMSGRSLDMFEQALAMGQVTADQWSEAVNLLCIAHVHGADRTMVHHQGALRIFGEVGNLWGFALTQLELGRAHRRLGDLDQAITCHRSGADILAELGDDWGLGLAQLGLAEDHLARGDHAQAAAVCRQTLALSREIRDRHTTARALAFLGESYLRAADQTAARRSWAEALRIFEDLADPRATQLRVSIATLDAVTALAS</sequence>
<dbReference type="GO" id="GO:0003677">
    <property type="term" value="F:DNA binding"/>
    <property type="evidence" value="ECO:0007669"/>
    <property type="project" value="UniProtKB-UniRule"/>
</dbReference>
<dbReference type="Gene3D" id="1.10.10.10">
    <property type="entry name" value="Winged helix-like DNA-binding domain superfamily/Winged helix DNA-binding domain"/>
    <property type="match status" value="1"/>
</dbReference>
<feature type="domain" description="OmpR/PhoB-type" evidence="6">
    <location>
        <begin position="5"/>
        <end position="105"/>
    </location>
</feature>
<keyword evidence="2" id="KW-0805">Transcription regulation</keyword>
<evidence type="ECO:0000313" key="7">
    <source>
        <dbReference type="EMBL" id="CUU53555.1"/>
    </source>
</evidence>
<proteinExistence type="inferred from homology"/>
<dbReference type="PANTHER" id="PTHR35807">
    <property type="entry name" value="TRANSCRIPTIONAL REGULATOR REDD-RELATED"/>
    <property type="match status" value="1"/>
</dbReference>